<dbReference type="AlphaFoldDB" id="A0A090G4R4"/>
<sequence>MSSNGLDVFDKTIQTTNIWLKEIMDDLGPDRQLAWHTLGVVLRTLRDRLPPDLGANLAAELPLLIRGAYYDQYNPSDQPNRDRSIDEFLDPVADALKATRPVDPGDAARAVFKTLVHHVDLGQSAKVRAALPSDIQTLWPGSVGA</sequence>
<dbReference type="InterPro" id="IPR038282">
    <property type="entry name" value="DUF2267_sf"/>
</dbReference>
<evidence type="ECO:0000313" key="5">
    <source>
        <dbReference type="Proteomes" id="UP000046122"/>
    </source>
</evidence>
<evidence type="ECO:0008006" key="7">
    <source>
        <dbReference type="Google" id="ProtNLM"/>
    </source>
</evidence>
<dbReference type="STRING" id="69974.MPLDJ20_150126"/>
<evidence type="ECO:0000313" key="2">
    <source>
        <dbReference type="EMBL" id="CDX32355.1"/>
    </source>
</evidence>
<dbReference type="EMBL" id="CCNB01000007">
    <property type="protein sequence ID" value="CDX32355.1"/>
    <property type="molecule type" value="Genomic_DNA"/>
</dbReference>
<evidence type="ECO:0000313" key="6">
    <source>
        <dbReference type="Proteomes" id="UP000046373"/>
    </source>
</evidence>
<dbReference type="EMBL" id="CCMZ01000006">
    <property type="protein sequence ID" value="CDX13419.1"/>
    <property type="molecule type" value="Genomic_DNA"/>
</dbReference>
<dbReference type="EMBL" id="CCNE01000016">
    <property type="protein sequence ID" value="CDX56402.1"/>
    <property type="molecule type" value="Genomic_DNA"/>
</dbReference>
<name>A0A090G4R4_MESPL</name>
<dbReference type="Proteomes" id="UP000046373">
    <property type="component" value="Unassembled WGS sequence"/>
</dbReference>
<protein>
    <recommendedName>
        <fullName evidence="7">DUF2267 domain-containing protein</fullName>
    </recommendedName>
</protein>
<dbReference type="Pfam" id="PF10025">
    <property type="entry name" value="DUF2267"/>
    <property type="match status" value="1"/>
</dbReference>
<gene>
    <name evidence="1" type="ORF">MPL3356_140192</name>
    <name evidence="3" type="ORF">MPL3365_230203</name>
    <name evidence="2" type="ORF">MPLDJ20_150126</name>
</gene>
<reference evidence="4" key="1">
    <citation type="submission" date="2014-08" db="EMBL/GenBank/DDBJ databases">
        <authorList>
            <person name="Moulin L."/>
        </authorList>
    </citation>
    <scope>NUCLEOTIDE SEQUENCE [LARGE SCALE GENOMIC DNA]</scope>
</reference>
<organism evidence="3 5">
    <name type="scientific">Mesorhizobium plurifarium</name>
    <dbReference type="NCBI Taxonomy" id="69974"/>
    <lineage>
        <taxon>Bacteria</taxon>
        <taxon>Pseudomonadati</taxon>
        <taxon>Pseudomonadota</taxon>
        <taxon>Alphaproteobacteria</taxon>
        <taxon>Hyphomicrobiales</taxon>
        <taxon>Phyllobacteriaceae</taxon>
        <taxon>Mesorhizobium</taxon>
    </lineage>
</organism>
<dbReference type="Proteomes" id="UP000045285">
    <property type="component" value="Unassembled WGS sequence"/>
</dbReference>
<reference evidence="5 6" key="2">
    <citation type="submission" date="2014-08" db="EMBL/GenBank/DDBJ databases">
        <authorList>
            <person name="Moulin Lionel"/>
        </authorList>
    </citation>
    <scope>NUCLEOTIDE SEQUENCE [LARGE SCALE GENOMIC DNA]</scope>
</reference>
<accession>A0A090G4R4</accession>
<keyword evidence="4" id="KW-1185">Reference proteome</keyword>
<dbReference type="InterPro" id="IPR018727">
    <property type="entry name" value="DUF2267"/>
</dbReference>
<evidence type="ECO:0000313" key="1">
    <source>
        <dbReference type="EMBL" id="CDX13419.1"/>
    </source>
</evidence>
<dbReference type="Proteomes" id="UP000046122">
    <property type="component" value="Unassembled WGS sequence"/>
</dbReference>
<dbReference type="Gene3D" id="1.10.490.110">
    <property type="entry name" value="Uncharacterized conserved protein DUF2267"/>
    <property type="match status" value="1"/>
</dbReference>
<proteinExistence type="predicted"/>
<evidence type="ECO:0000313" key="3">
    <source>
        <dbReference type="EMBL" id="CDX56402.1"/>
    </source>
</evidence>
<evidence type="ECO:0000313" key="4">
    <source>
        <dbReference type="Proteomes" id="UP000045285"/>
    </source>
</evidence>